<dbReference type="Proteomes" id="UP000235786">
    <property type="component" value="Unassembled WGS sequence"/>
</dbReference>
<keyword evidence="3" id="KW-1185">Reference proteome</keyword>
<dbReference type="EMBL" id="KZ613954">
    <property type="protein sequence ID" value="PMD34304.1"/>
    <property type="molecule type" value="Genomic_DNA"/>
</dbReference>
<gene>
    <name evidence="2" type="ORF">L207DRAFT_638829</name>
</gene>
<evidence type="ECO:0000313" key="3">
    <source>
        <dbReference type="Proteomes" id="UP000235786"/>
    </source>
</evidence>
<sequence>MFLTECFAPRAIILALTYLVANASGQNVVQRPLQAHAISNFSVGFSLQSFYGAAAVIFEHADGTLETHTRVYEPGYFYHQVMTKLSLKSSQHVAPPYDNDGEYWADVPRKTARLALKTVGLPASYEVGVLAAVVHHLRSQLESDFGISISEAVFTSSHLIALYQDDLEDVAENLGIRYVVPRLQFKPILWETAASYAGHGFGMCKHWQDQDRCLKEITNLPDNVVLAVHYSHNALTVSLAEIQTAFDTWEPEYRHVENFTLGSDAIPGYSSSDEYWSDVESTLLQIMDRFPGFAKPKIVMITGDMVHGYFMEFLKNTLSDYLGELPHILSSDATVVAAMGAAEIMRRTSAD</sequence>
<accession>A0A2J6R712</accession>
<organism evidence="2 3">
    <name type="scientific">Hyaloscypha variabilis (strain UAMH 11265 / GT02V1 / F)</name>
    <name type="common">Meliniomyces variabilis</name>
    <dbReference type="NCBI Taxonomy" id="1149755"/>
    <lineage>
        <taxon>Eukaryota</taxon>
        <taxon>Fungi</taxon>
        <taxon>Dikarya</taxon>
        <taxon>Ascomycota</taxon>
        <taxon>Pezizomycotina</taxon>
        <taxon>Leotiomycetes</taxon>
        <taxon>Helotiales</taxon>
        <taxon>Hyaloscyphaceae</taxon>
        <taxon>Hyaloscypha</taxon>
        <taxon>Hyaloscypha variabilis</taxon>
    </lineage>
</organism>
<protein>
    <submittedName>
        <fullName evidence="2">Uncharacterized protein</fullName>
    </submittedName>
</protein>
<keyword evidence="1" id="KW-0732">Signal</keyword>
<evidence type="ECO:0000313" key="2">
    <source>
        <dbReference type="EMBL" id="PMD34304.1"/>
    </source>
</evidence>
<proteinExistence type="predicted"/>
<name>A0A2J6R712_HYAVF</name>
<feature type="signal peptide" evidence="1">
    <location>
        <begin position="1"/>
        <end position="25"/>
    </location>
</feature>
<feature type="chain" id="PRO_5014443347" evidence="1">
    <location>
        <begin position="26"/>
        <end position="351"/>
    </location>
</feature>
<dbReference type="OrthoDB" id="3643156at2759"/>
<dbReference type="AlphaFoldDB" id="A0A2J6R712"/>
<evidence type="ECO:0000256" key="1">
    <source>
        <dbReference type="SAM" id="SignalP"/>
    </source>
</evidence>
<reference evidence="2 3" key="1">
    <citation type="submission" date="2016-04" db="EMBL/GenBank/DDBJ databases">
        <title>A degradative enzymes factory behind the ericoid mycorrhizal symbiosis.</title>
        <authorList>
            <consortium name="DOE Joint Genome Institute"/>
            <person name="Martino E."/>
            <person name="Morin E."/>
            <person name="Grelet G."/>
            <person name="Kuo A."/>
            <person name="Kohler A."/>
            <person name="Daghino S."/>
            <person name="Barry K."/>
            <person name="Choi C."/>
            <person name="Cichocki N."/>
            <person name="Clum A."/>
            <person name="Copeland A."/>
            <person name="Hainaut M."/>
            <person name="Haridas S."/>
            <person name="Labutti K."/>
            <person name="Lindquist E."/>
            <person name="Lipzen A."/>
            <person name="Khouja H.-R."/>
            <person name="Murat C."/>
            <person name="Ohm R."/>
            <person name="Olson A."/>
            <person name="Spatafora J."/>
            <person name="Veneault-Fourrey C."/>
            <person name="Henrissat B."/>
            <person name="Grigoriev I."/>
            <person name="Martin F."/>
            <person name="Perotto S."/>
        </authorList>
    </citation>
    <scope>NUCLEOTIDE SEQUENCE [LARGE SCALE GENOMIC DNA]</scope>
    <source>
        <strain evidence="2 3">F</strain>
    </source>
</reference>